<gene>
    <name evidence="1" type="ORF">APTSU1_000113900</name>
</gene>
<reference evidence="1 2" key="1">
    <citation type="submission" date="2024-08" db="EMBL/GenBank/DDBJ databases">
        <title>The draft genome of Apodemus speciosus.</title>
        <authorList>
            <person name="Nabeshima K."/>
            <person name="Suzuki S."/>
            <person name="Onuma M."/>
        </authorList>
    </citation>
    <scope>NUCLEOTIDE SEQUENCE [LARGE SCALE GENOMIC DNA]</scope>
    <source>
        <strain evidence="1">IB14-021</strain>
    </source>
</reference>
<accession>A0ABQ0EFR5</accession>
<name>A0ABQ0EFR5_APOSI</name>
<sequence length="78" mass="8350">MALWGELLMVATAEEGVLVYSTVSDITQLAFLQPDFPRVVTTTPSPSLWPCNPGDPVNPGKDLPLEFLGTFGLGAFVL</sequence>
<evidence type="ECO:0000313" key="2">
    <source>
        <dbReference type="Proteomes" id="UP001623349"/>
    </source>
</evidence>
<organism evidence="1 2">
    <name type="scientific">Apodemus speciosus</name>
    <name type="common">Large Japanese field mouse</name>
    <dbReference type="NCBI Taxonomy" id="105296"/>
    <lineage>
        <taxon>Eukaryota</taxon>
        <taxon>Metazoa</taxon>
        <taxon>Chordata</taxon>
        <taxon>Craniata</taxon>
        <taxon>Vertebrata</taxon>
        <taxon>Euteleostomi</taxon>
        <taxon>Mammalia</taxon>
        <taxon>Eutheria</taxon>
        <taxon>Euarchontoglires</taxon>
        <taxon>Glires</taxon>
        <taxon>Rodentia</taxon>
        <taxon>Myomorpha</taxon>
        <taxon>Muroidea</taxon>
        <taxon>Muridae</taxon>
        <taxon>Murinae</taxon>
        <taxon>Apodemus</taxon>
    </lineage>
</organism>
<protein>
    <submittedName>
        <fullName evidence="1">Uncharacterized protein</fullName>
    </submittedName>
</protein>
<dbReference type="Proteomes" id="UP001623349">
    <property type="component" value="Unassembled WGS sequence"/>
</dbReference>
<comment type="caution">
    <text evidence="1">The sequence shown here is derived from an EMBL/GenBank/DDBJ whole genome shotgun (WGS) entry which is preliminary data.</text>
</comment>
<dbReference type="EMBL" id="BAAFST010000001">
    <property type="protein sequence ID" value="GAB1285910.1"/>
    <property type="molecule type" value="Genomic_DNA"/>
</dbReference>
<evidence type="ECO:0000313" key="1">
    <source>
        <dbReference type="EMBL" id="GAB1285910.1"/>
    </source>
</evidence>
<proteinExistence type="predicted"/>
<keyword evidence="2" id="KW-1185">Reference proteome</keyword>